<evidence type="ECO:0000259" key="2">
    <source>
        <dbReference type="Pfam" id="PF04296"/>
    </source>
</evidence>
<keyword evidence="4" id="KW-1185">Reference proteome</keyword>
<organism evidence="3 4">
    <name type="scientific">Cellulomonas gelida</name>
    <dbReference type="NCBI Taxonomy" id="1712"/>
    <lineage>
        <taxon>Bacteria</taxon>
        <taxon>Bacillati</taxon>
        <taxon>Actinomycetota</taxon>
        <taxon>Actinomycetes</taxon>
        <taxon>Micrococcales</taxon>
        <taxon>Cellulomonadaceae</taxon>
        <taxon>Cellulomonas</taxon>
    </lineage>
</organism>
<feature type="region of interest" description="Disordered" evidence="1">
    <location>
        <begin position="1"/>
        <end position="33"/>
    </location>
</feature>
<evidence type="ECO:0000313" key="3">
    <source>
        <dbReference type="EMBL" id="GEA84710.1"/>
    </source>
</evidence>
<name>A0A4Y3KP41_9CELL</name>
<dbReference type="InterPro" id="IPR035931">
    <property type="entry name" value="YlxR-like_sf"/>
</dbReference>
<evidence type="ECO:0000313" key="4">
    <source>
        <dbReference type="Proteomes" id="UP000320461"/>
    </source>
</evidence>
<comment type="caution">
    <text evidence="3">The sequence shown here is derived from an EMBL/GenBank/DDBJ whole genome shotgun (WGS) entry which is preliminary data.</text>
</comment>
<proteinExistence type="predicted"/>
<dbReference type="AlphaFoldDB" id="A0A4Y3KP41"/>
<dbReference type="RefSeq" id="WP_082156222.1">
    <property type="nucleotide sequence ID" value="NZ_BJLQ01000019.1"/>
</dbReference>
<dbReference type="Pfam" id="PF04296">
    <property type="entry name" value="YlxR"/>
    <property type="match status" value="1"/>
</dbReference>
<evidence type="ECO:0000256" key="1">
    <source>
        <dbReference type="SAM" id="MobiDB-lite"/>
    </source>
</evidence>
<gene>
    <name evidence="3" type="ORF">CGE01nite_19610</name>
</gene>
<reference evidence="3 4" key="1">
    <citation type="submission" date="2019-06" db="EMBL/GenBank/DDBJ databases">
        <title>Whole genome shotgun sequence of Cellulomonas gelida NBRC 3748.</title>
        <authorList>
            <person name="Hosoyama A."/>
            <person name="Uohara A."/>
            <person name="Ohji S."/>
            <person name="Ichikawa N."/>
        </authorList>
    </citation>
    <scope>NUCLEOTIDE SEQUENCE [LARGE SCALE GENOMIC DNA]</scope>
    <source>
        <strain evidence="3 4">NBRC 3748</strain>
    </source>
</reference>
<sequence length="151" mass="15959">MSRRGRLSEAGPDARQSPHAGTRLPDVPERLTRRSAGVPVRTCVGCRATGLRSALLRVVAVADGTGEPVLVVDVDRTMPGRGAWLHPDPGCLEIATRRRAFGRALRLQAPPDASAVRSHLEHHVTTPGAPAPTVNQGSGLEADGDPMSTLR</sequence>
<dbReference type="InterPro" id="IPR037465">
    <property type="entry name" value="YlxR"/>
</dbReference>
<dbReference type="PANTHER" id="PTHR34215">
    <property type="entry name" value="BLL0784 PROTEIN"/>
    <property type="match status" value="1"/>
</dbReference>
<feature type="region of interest" description="Disordered" evidence="1">
    <location>
        <begin position="116"/>
        <end position="151"/>
    </location>
</feature>
<dbReference type="Proteomes" id="UP000320461">
    <property type="component" value="Unassembled WGS sequence"/>
</dbReference>
<dbReference type="EMBL" id="BJLQ01000019">
    <property type="protein sequence ID" value="GEA84710.1"/>
    <property type="molecule type" value="Genomic_DNA"/>
</dbReference>
<dbReference type="PANTHER" id="PTHR34215:SF1">
    <property type="entry name" value="YLXR DOMAIN-CONTAINING PROTEIN"/>
    <property type="match status" value="1"/>
</dbReference>
<feature type="domain" description="YlxR" evidence="2">
    <location>
        <begin position="41"/>
        <end position="114"/>
    </location>
</feature>
<accession>A0A4Y3KP41</accession>
<dbReference type="OrthoDB" id="5244965at2"/>
<dbReference type="Gene3D" id="3.30.1230.10">
    <property type="entry name" value="YlxR-like"/>
    <property type="match status" value="1"/>
</dbReference>
<protein>
    <recommendedName>
        <fullName evidence="2">YlxR domain-containing protein</fullName>
    </recommendedName>
</protein>
<dbReference type="SUPFAM" id="SSF64376">
    <property type="entry name" value="YlxR-like"/>
    <property type="match status" value="1"/>
</dbReference>
<dbReference type="InterPro" id="IPR007393">
    <property type="entry name" value="YlxR_dom"/>
</dbReference>